<keyword evidence="3" id="KW-0812">Transmembrane</keyword>
<accession>A0A2C9EUA5</accession>
<dbReference type="CDD" id="cd01949">
    <property type="entry name" value="GGDEF"/>
    <property type="match status" value="1"/>
</dbReference>
<keyword evidence="3" id="KW-0472">Membrane</keyword>
<evidence type="ECO:0000313" key="6">
    <source>
        <dbReference type="Proteomes" id="UP000013940"/>
    </source>
</evidence>
<reference evidence="6" key="1">
    <citation type="journal article" date="2014" name="Genome Announc.">
        <title>Full-genome sequence of the plant growth-promoting bacterium Pseudomonas protegens CHA0.</title>
        <authorList>
            <person name="Jousset A."/>
            <person name="Schuldes J."/>
            <person name="Keel C."/>
            <person name="Maurhofer M."/>
            <person name="Daniel R."/>
            <person name="Scheu S."/>
            <person name="Thuermer A."/>
        </authorList>
    </citation>
    <scope>NUCLEOTIDE SEQUENCE [LARGE SCALE GENOMIC DNA]</scope>
    <source>
        <strain evidence="6">DSM 19095 / LMG 27888 / CFBP 6595 / CHA0</strain>
    </source>
</reference>
<dbReference type="InterPro" id="IPR029787">
    <property type="entry name" value="Nucleotide_cyclase"/>
</dbReference>
<sequence length="172" mass="18822">MSATLTRIPDMALHIPTLLVVSVFIFFLMSLLTFHAWLRETRERPLAYLGGMMLLAAVGVVLVAFSQVLAETLGTKDVFARIGGEEFACLLAATDEQAAVTVAERVRQAFARLPLLEPGLLSVSIGVVSSETRGYDLPRLLSLADEALYDAKHQGRNRVHTVSRSTLELQPD</sequence>
<dbReference type="GO" id="GO:0005886">
    <property type="term" value="C:plasma membrane"/>
    <property type="evidence" value="ECO:0007669"/>
    <property type="project" value="TreeGrafter"/>
</dbReference>
<name>A0A2C9EUA5_PSEPH</name>
<proteinExistence type="predicted"/>
<dbReference type="GO" id="GO:1902201">
    <property type="term" value="P:negative regulation of bacterial-type flagellum-dependent cell motility"/>
    <property type="evidence" value="ECO:0007669"/>
    <property type="project" value="TreeGrafter"/>
</dbReference>
<evidence type="ECO:0000259" key="4">
    <source>
        <dbReference type="PROSITE" id="PS50887"/>
    </source>
</evidence>
<dbReference type="EC" id="2.7.7.65" evidence="1"/>
<dbReference type="GO" id="GO:0052621">
    <property type="term" value="F:diguanylate cyclase activity"/>
    <property type="evidence" value="ECO:0007669"/>
    <property type="project" value="UniProtKB-EC"/>
</dbReference>
<dbReference type="InterPro" id="IPR043128">
    <property type="entry name" value="Rev_trsase/Diguanyl_cyclase"/>
</dbReference>
<feature type="transmembrane region" description="Helical" evidence="3">
    <location>
        <begin position="46"/>
        <end position="65"/>
    </location>
</feature>
<feature type="domain" description="GGDEF" evidence="4">
    <location>
        <begin position="22"/>
        <end position="164"/>
    </location>
</feature>
<dbReference type="SUPFAM" id="SSF55073">
    <property type="entry name" value="Nucleotide cyclase"/>
    <property type="match status" value="1"/>
</dbReference>
<organism evidence="5 6">
    <name type="scientific">Pseudomonas protegens (strain DSM 19095 / LMG 27888 / CFBP 6595 / CHA0)</name>
    <dbReference type="NCBI Taxonomy" id="1124983"/>
    <lineage>
        <taxon>Bacteria</taxon>
        <taxon>Pseudomonadati</taxon>
        <taxon>Pseudomonadota</taxon>
        <taxon>Gammaproteobacteria</taxon>
        <taxon>Pseudomonadales</taxon>
        <taxon>Pseudomonadaceae</taxon>
        <taxon>Pseudomonas</taxon>
    </lineage>
</organism>
<dbReference type="PANTHER" id="PTHR45138">
    <property type="entry name" value="REGULATORY COMPONENTS OF SENSORY TRANSDUCTION SYSTEM"/>
    <property type="match status" value="1"/>
</dbReference>
<protein>
    <recommendedName>
        <fullName evidence="1">diguanylate cyclase</fullName>
        <ecNumber evidence="1">2.7.7.65</ecNumber>
    </recommendedName>
</protein>
<dbReference type="AlphaFoldDB" id="A0A2C9EUA5"/>
<dbReference type="HOGENOM" id="CLU_000445_11_16_6"/>
<dbReference type="Proteomes" id="UP000013940">
    <property type="component" value="Chromosome"/>
</dbReference>
<dbReference type="KEGG" id="pprc:PFLCHA0_c54510"/>
<dbReference type="PROSITE" id="PS50887">
    <property type="entry name" value="GGDEF"/>
    <property type="match status" value="1"/>
</dbReference>
<dbReference type="InterPro" id="IPR000160">
    <property type="entry name" value="GGDEF_dom"/>
</dbReference>
<keyword evidence="3" id="KW-1133">Transmembrane helix</keyword>
<evidence type="ECO:0000256" key="1">
    <source>
        <dbReference type="ARBA" id="ARBA00012528"/>
    </source>
</evidence>
<dbReference type="NCBIfam" id="TIGR00254">
    <property type="entry name" value="GGDEF"/>
    <property type="match status" value="1"/>
</dbReference>
<dbReference type="GO" id="GO:0043709">
    <property type="term" value="P:cell adhesion involved in single-species biofilm formation"/>
    <property type="evidence" value="ECO:0007669"/>
    <property type="project" value="TreeGrafter"/>
</dbReference>
<dbReference type="eggNOG" id="COG3706">
    <property type="taxonomic scope" value="Bacteria"/>
</dbReference>
<dbReference type="EMBL" id="CP003190">
    <property type="protein sequence ID" value="AGL87189.1"/>
    <property type="molecule type" value="Genomic_DNA"/>
</dbReference>
<gene>
    <name evidence="5" type="ORF">PFLCHA0_c54510</name>
</gene>
<evidence type="ECO:0000256" key="2">
    <source>
        <dbReference type="ARBA" id="ARBA00034247"/>
    </source>
</evidence>
<dbReference type="Pfam" id="PF00990">
    <property type="entry name" value="GGDEF"/>
    <property type="match status" value="1"/>
</dbReference>
<dbReference type="Gene3D" id="3.30.70.270">
    <property type="match status" value="1"/>
</dbReference>
<dbReference type="SMART" id="SM00267">
    <property type="entry name" value="GGDEF"/>
    <property type="match status" value="1"/>
</dbReference>
<dbReference type="InterPro" id="IPR050469">
    <property type="entry name" value="Diguanylate_Cyclase"/>
</dbReference>
<evidence type="ECO:0000256" key="3">
    <source>
        <dbReference type="SAM" id="Phobius"/>
    </source>
</evidence>
<dbReference type="PANTHER" id="PTHR45138:SF9">
    <property type="entry name" value="DIGUANYLATE CYCLASE DGCM-RELATED"/>
    <property type="match status" value="1"/>
</dbReference>
<evidence type="ECO:0000313" key="5">
    <source>
        <dbReference type="EMBL" id="AGL87189.1"/>
    </source>
</evidence>
<feature type="transmembrane region" description="Helical" evidence="3">
    <location>
        <begin position="12"/>
        <end position="34"/>
    </location>
</feature>
<comment type="catalytic activity">
    <reaction evidence="2">
        <text>2 GTP = 3',3'-c-di-GMP + 2 diphosphate</text>
        <dbReference type="Rhea" id="RHEA:24898"/>
        <dbReference type="ChEBI" id="CHEBI:33019"/>
        <dbReference type="ChEBI" id="CHEBI:37565"/>
        <dbReference type="ChEBI" id="CHEBI:58805"/>
        <dbReference type="EC" id="2.7.7.65"/>
    </reaction>
</comment>